<evidence type="ECO:0000313" key="3">
    <source>
        <dbReference type="Proteomes" id="UP001174694"/>
    </source>
</evidence>
<proteinExistence type="predicted"/>
<gene>
    <name evidence="2" type="ORF">NKR23_g11655</name>
</gene>
<name>A0AA38VDE5_9PEZI</name>
<feature type="region of interest" description="Disordered" evidence="1">
    <location>
        <begin position="80"/>
        <end position="112"/>
    </location>
</feature>
<feature type="region of interest" description="Disordered" evidence="1">
    <location>
        <begin position="126"/>
        <end position="187"/>
    </location>
</feature>
<comment type="caution">
    <text evidence="2">The sequence shown here is derived from an EMBL/GenBank/DDBJ whole genome shotgun (WGS) entry which is preliminary data.</text>
</comment>
<accession>A0AA38VDE5</accession>
<feature type="region of interest" description="Disordered" evidence="1">
    <location>
        <begin position="1"/>
        <end position="20"/>
    </location>
</feature>
<sequence length="187" mass="20884">MSHDYDSPPRKGYRSHSPGHLSGVTLGEDVDFVVGVTAAALAGNQLLHATESKRHKTGHVIGAGLGAAVAATAFTLMKREHDQRKHAERARSHEGRHQHDDHDRGVRGSSFEGRREDGWLAVRSPERRDWQDEGRRSPSGESYFSSSSPTDRHDYYRRARSLSPPPAPRHRRRSSIGDFIRNGSNYA</sequence>
<organism evidence="2 3">
    <name type="scientific">Pleurostoma richardsiae</name>
    <dbReference type="NCBI Taxonomy" id="41990"/>
    <lineage>
        <taxon>Eukaryota</taxon>
        <taxon>Fungi</taxon>
        <taxon>Dikarya</taxon>
        <taxon>Ascomycota</taxon>
        <taxon>Pezizomycotina</taxon>
        <taxon>Sordariomycetes</taxon>
        <taxon>Sordariomycetidae</taxon>
        <taxon>Calosphaeriales</taxon>
        <taxon>Pleurostomataceae</taxon>
        <taxon>Pleurostoma</taxon>
    </lineage>
</organism>
<feature type="compositionally biased region" description="Basic and acidic residues" evidence="1">
    <location>
        <begin position="126"/>
        <end position="138"/>
    </location>
</feature>
<protein>
    <submittedName>
        <fullName evidence="2">Uncharacterized protein</fullName>
    </submittedName>
</protein>
<evidence type="ECO:0000313" key="2">
    <source>
        <dbReference type="EMBL" id="KAJ9131616.1"/>
    </source>
</evidence>
<feature type="compositionally biased region" description="Low complexity" evidence="1">
    <location>
        <begin position="139"/>
        <end position="148"/>
    </location>
</feature>
<reference evidence="2" key="1">
    <citation type="submission" date="2022-07" db="EMBL/GenBank/DDBJ databases">
        <title>Fungi with potential for degradation of polypropylene.</title>
        <authorList>
            <person name="Gostincar C."/>
        </authorList>
    </citation>
    <scope>NUCLEOTIDE SEQUENCE</scope>
    <source>
        <strain evidence="2">EXF-13308</strain>
    </source>
</reference>
<dbReference type="EMBL" id="JANBVO010000066">
    <property type="protein sequence ID" value="KAJ9131616.1"/>
    <property type="molecule type" value="Genomic_DNA"/>
</dbReference>
<dbReference type="Proteomes" id="UP001174694">
    <property type="component" value="Unassembled WGS sequence"/>
</dbReference>
<dbReference type="AlphaFoldDB" id="A0AA38VDE5"/>
<evidence type="ECO:0000256" key="1">
    <source>
        <dbReference type="SAM" id="MobiDB-lite"/>
    </source>
</evidence>
<keyword evidence="3" id="KW-1185">Reference proteome</keyword>